<evidence type="ECO:0000256" key="2">
    <source>
        <dbReference type="ARBA" id="ARBA00022448"/>
    </source>
</evidence>
<feature type="transmembrane region" description="Helical" evidence="12">
    <location>
        <begin position="12"/>
        <end position="33"/>
    </location>
</feature>
<evidence type="ECO:0000259" key="13">
    <source>
        <dbReference type="Pfam" id="PF01699"/>
    </source>
</evidence>
<feature type="transmembrane region" description="Helical" evidence="12">
    <location>
        <begin position="543"/>
        <end position="564"/>
    </location>
</feature>
<feature type="transmembrane region" description="Helical" evidence="12">
    <location>
        <begin position="177"/>
        <end position="197"/>
    </location>
</feature>
<keyword evidence="10" id="KW-0406">Ion transport</keyword>
<evidence type="ECO:0000256" key="8">
    <source>
        <dbReference type="ARBA" id="ARBA00023053"/>
    </source>
</evidence>
<keyword evidence="2" id="KW-0813">Transport</keyword>
<dbReference type="OrthoDB" id="407410at2759"/>
<evidence type="ECO:0000256" key="12">
    <source>
        <dbReference type="SAM" id="Phobius"/>
    </source>
</evidence>
<sequence length="582" mass="63932">MVSVSKPMSFTFTLFLNTSLVMLLCVFVIFHFYSSENDDDDVVRNHYLFYGSSGEQDCKGLHSLSDYKVKCFYVKSNDPCVSDGYIDYLYLFYCKFGEFPLLGHTLLFLWLLVLFYLLANTASEYFCPSLENLSNLLRLSPTIAGVTLLSLGNGACDVFSTLVSFNGSGTSGIGFNTVLGGGSFVSCVVVGIVSISIRHRGIRVKKFAFIRDVCFLLLVLMCLFTILVIGEINFLGAIGFCLLYVVYVVVVYVSPMRWKGVFRDAEIGYSSNGDDLSVPLLIEMEKGLIGNAENGAQECNIKIKKKCCAKKSSICGMLLHLLEMPLYLPRRLTIPVVCEDRWSKPYAVASAMLAPILLSSLCILNKEDTFSISNIIIYGIGFSVAIILGIVAFFATEKSSPPKKYLLPWLAGRFVMSVCWSYISAKELVALLVSLGYICGVSPSILGLTVLAWGNSLGDLVTNLTMALNGGPKGAQIAISGCYAGPIFNTVIGLGLSLIISTWSQYPSPIVIPRDPYLWETLALFVVGLLWALIVLIKRDMKLDAVLGGGLLVIYFISLFLRLIQTLGTLQFQDLLTLVFKS</sequence>
<keyword evidence="15" id="KW-1185">Reference proteome</keyword>
<evidence type="ECO:0000256" key="6">
    <source>
        <dbReference type="ARBA" id="ARBA00022958"/>
    </source>
</evidence>
<dbReference type="AlphaFoldDB" id="A0A6A4PEE8"/>
<keyword evidence="3" id="KW-0050">Antiport</keyword>
<dbReference type="InterPro" id="IPR004837">
    <property type="entry name" value="NaCa_Exmemb"/>
</dbReference>
<dbReference type="GO" id="GO:0008324">
    <property type="term" value="F:monoatomic cation transmembrane transporter activity"/>
    <property type="evidence" value="ECO:0007669"/>
    <property type="project" value="TreeGrafter"/>
</dbReference>
<dbReference type="EMBL" id="WOCE01000014">
    <property type="protein sequence ID" value="KAE9599669.1"/>
    <property type="molecule type" value="Genomic_DNA"/>
</dbReference>
<dbReference type="GO" id="GO:0006813">
    <property type="term" value="P:potassium ion transport"/>
    <property type="evidence" value="ECO:0007669"/>
    <property type="project" value="UniProtKB-KW"/>
</dbReference>
<dbReference type="Gene3D" id="1.20.1420.30">
    <property type="entry name" value="NCX, central ion-binding region"/>
    <property type="match status" value="2"/>
</dbReference>
<evidence type="ECO:0000313" key="14">
    <source>
        <dbReference type="EMBL" id="KAE9599669.1"/>
    </source>
</evidence>
<evidence type="ECO:0000256" key="5">
    <source>
        <dbReference type="ARBA" id="ARBA00022692"/>
    </source>
</evidence>
<keyword evidence="5 12" id="KW-0812">Transmembrane</keyword>
<dbReference type="GO" id="GO:0015297">
    <property type="term" value="F:antiporter activity"/>
    <property type="evidence" value="ECO:0007669"/>
    <property type="project" value="UniProtKB-KW"/>
</dbReference>
<comment type="similarity">
    <text evidence="11">Belongs to the Ca(2+):cation antiporter (CaCA) (TC 2.A.19) family. Cation/calcium exchanger (CCX) subfamily.</text>
</comment>
<protein>
    <submittedName>
        <fullName evidence="14">Putative sodium/calcium exchanger membrane region</fullName>
    </submittedName>
</protein>
<dbReference type="PANTHER" id="PTHR12266:SF18">
    <property type="entry name" value="CATION_CALCIUM EXCHANGER 2"/>
    <property type="match status" value="1"/>
</dbReference>
<feature type="transmembrane region" description="Helical" evidence="12">
    <location>
        <begin position="99"/>
        <end position="118"/>
    </location>
</feature>
<feature type="transmembrane region" description="Helical" evidence="12">
    <location>
        <begin position="234"/>
        <end position="253"/>
    </location>
</feature>
<feature type="transmembrane region" description="Helical" evidence="12">
    <location>
        <begin position="517"/>
        <end position="537"/>
    </location>
</feature>
<name>A0A6A4PEE8_LUPAL</name>
<keyword evidence="4" id="KW-0633">Potassium transport</keyword>
<organism evidence="14 15">
    <name type="scientific">Lupinus albus</name>
    <name type="common">White lupine</name>
    <name type="synonym">Lupinus termis</name>
    <dbReference type="NCBI Taxonomy" id="3870"/>
    <lineage>
        <taxon>Eukaryota</taxon>
        <taxon>Viridiplantae</taxon>
        <taxon>Streptophyta</taxon>
        <taxon>Embryophyta</taxon>
        <taxon>Tracheophyta</taxon>
        <taxon>Spermatophyta</taxon>
        <taxon>Magnoliopsida</taxon>
        <taxon>eudicotyledons</taxon>
        <taxon>Gunneridae</taxon>
        <taxon>Pentapetalae</taxon>
        <taxon>rosids</taxon>
        <taxon>fabids</taxon>
        <taxon>Fabales</taxon>
        <taxon>Fabaceae</taxon>
        <taxon>Papilionoideae</taxon>
        <taxon>50 kb inversion clade</taxon>
        <taxon>genistoids sensu lato</taxon>
        <taxon>core genistoids</taxon>
        <taxon>Genisteae</taxon>
        <taxon>Lupinus</taxon>
    </lineage>
</organism>
<evidence type="ECO:0000256" key="7">
    <source>
        <dbReference type="ARBA" id="ARBA00022989"/>
    </source>
</evidence>
<feature type="transmembrane region" description="Helical" evidence="12">
    <location>
        <begin position="430"/>
        <end position="454"/>
    </location>
</feature>
<feature type="transmembrane region" description="Helical" evidence="12">
    <location>
        <begin position="474"/>
        <end position="496"/>
    </location>
</feature>
<dbReference type="GO" id="GO:0006814">
    <property type="term" value="P:sodium ion transport"/>
    <property type="evidence" value="ECO:0007669"/>
    <property type="project" value="UniProtKB-KW"/>
</dbReference>
<keyword evidence="9 12" id="KW-0472">Membrane</keyword>
<keyword evidence="6" id="KW-0630">Potassium</keyword>
<evidence type="ECO:0000256" key="9">
    <source>
        <dbReference type="ARBA" id="ARBA00023136"/>
    </source>
</evidence>
<keyword evidence="10" id="KW-0739">Sodium transport</keyword>
<feature type="transmembrane region" description="Helical" evidence="12">
    <location>
        <begin position="209"/>
        <end position="228"/>
    </location>
</feature>
<dbReference type="InterPro" id="IPR044880">
    <property type="entry name" value="NCX_ion-bd_dom_sf"/>
</dbReference>
<keyword evidence="7 12" id="KW-1133">Transmembrane helix</keyword>
<evidence type="ECO:0000313" key="15">
    <source>
        <dbReference type="Proteomes" id="UP000447434"/>
    </source>
</evidence>
<evidence type="ECO:0000256" key="11">
    <source>
        <dbReference type="ARBA" id="ARBA00038187"/>
    </source>
</evidence>
<accession>A0A6A4PEE8</accession>
<dbReference type="InterPro" id="IPR051359">
    <property type="entry name" value="CaCA_antiporter"/>
</dbReference>
<comment type="caution">
    <text evidence="14">The sequence shown here is derived from an EMBL/GenBank/DDBJ whole genome shotgun (WGS) entry which is preliminary data.</text>
</comment>
<reference evidence="15" key="1">
    <citation type="journal article" date="2020" name="Nat. Commun.">
        <title>Genome sequence of the cluster root forming white lupin.</title>
        <authorList>
            <person name="Hufnagel B."/>
            <person name="Marques A."/>
            <person name="Soriano A."/>
            <person name="Marques L."/>
            <person name="Divol F."/>
            <person name="Doumas P."/>
            <person name="Sallet E."/>
            <person name="Mancinotti D."/>
            <person name="Carrere S."/>
            <person name="Marande W."/>
            <person name="Arribat S."/>
            <person name="Keller J."/>
            <person name="Huneau C."/>
            <person name="Blein T."/>
            <person name="Aime D."/>
            <person name="Laguerre M."/>
            <person name="Taylor J."/>
            <person name="Schubert V."/>
            <person name="Nelson M."/>
            <person name="Geu-Flores F."/>
            <person name="Crespi M."/>
            <person name="Gallardo-Guerrero K."/>
            <person name="Delaux P.-M."/>
            <person name="Salse J."/>
            <person name="Berges H."/>
            <person name="Guyot R."/>
            <person name="Gouzy J."/>
            <person name="Peret B."/>
        </authorList>
    </citation>
    <scope>NUCLEOTIDE SEQUENCE [LARGE SCALE GENOMIC DNA]</scope>
    <source>
        <strain evidence="15">cv. Amiga</strain>
    </source>
</reference>
<dbReference type="PANTHER" id="PTHR12266">
    <property type="entry name" value="NA+/CA2+ K+ INDEPENDENT EXCHANGER"/>
    <property type="match status" value="1"/>
</dbReference>
<evidence type="ECO:0000256" key="4">
    <source>
        <dbReference type="ARBA" id="ARBA00022538"/>
    </source>
</evidence>
<dbReference type="Pfam" id="PF01699">
    <property type="entry name" value="Na_Ca_ex"/>
    <property type="match status" value="2"/>
</dbReference>
<feature type="domain" description="Sodium/calcium exchanger membrane region" evidence="13">
    <location>
        <begin position="108"/>
        <end position="252"/>
    </location>
</feature>
<gene>
    <name evidence="14" type="ORF">Lalb_Chr14g0364841</name>
</gene>
<feature type="transmembrane region" description="Helical" evidence="12">
    <location>
        <begin position="406"/>
        <end position="423"/>
    </location>
</feature>
<evidence type="ECO:0000256" key="10">
    <source>
        <dbReference type="ARBA" id="ARBA00023201"/>
    </source>
</evidence>
<comment type="subcellular location">
    <subcellularLocation>
        <location evidence="1">Membrane</location>
        <topology evidence="1">Multi-pass membrane protein</topology>
    </subcellularLocation>
</comment>
<evidence type="ECO:0000256" key="1">
    <source>
        <dbReference type="ARBA" id="ARBA00004141"/>
    </source>
</evidence>
<proteinExistence type="inferred from homology"/>
<dbReference type="Proteomes" id="UP000447434">
    <property type="component" value="Chromosome 14"/>
</dbReference>
<feature type="transmembrane region" description="Helical" evidence="12">
    <location>
        <begin position="376"/>
        <end position="394"/>
    </location>
</feature>
<dbReference type="GO" id="GO:0016020">
    <property type="term" value="C:membrane"/>
    <property type="evidence" value="ECO:0007669"/>
    <property type="project" value="UniProtKB-SubCell"/>
</dbReference>
<keyword evidence="8" id="KW-0915">Sodium</keyword>
<feature type="transmembrane region" description="Helical" evidence="12">
    <location>
        <begin position="139"/>
        <end position="165"/>
    </location>
</feature>
<feature type="domain" description="Sodium/calcium exchanger membrane region" evidence="13">
    <location>
        <begin position="410"/>
        <end position="562"/>
    </location>
</feature>
<evidence type="ECO:0000256" key="3">
    <source>
        <dbReference type="ARBA" id="ARBA00022449"/>
    </source>
</evidence>